<dbReference type="PANTHER" id="PTHR12604">
    <property type="entry name" value="KU AUTOANTIGEN DNA HELICASE"/>
    <property type="match status" value="1"/>
</dbReference>
<feature type="domain" description="Ku70/Ku80 N-terminal alpha/beta" evidence="1">
    <location>
        <begin position="7"/>
        <end position="88"/>
    </location>
</feature>
<dbReference type="Proteomes" id="UP000823775">
    <property type="component" value="Unassembled WGS sequence"/>
</dbReference>
<dbReference type="InterPro" id="IPR005161">
    <property type="entry name" value="Ku_N"/>
</dbReference>
<keyword evidence="2" id="KW-0378">Hydrolase</keyword>
<dbReference type="Pfam" id="PF03731">
    <property type="entry name" value="Ku_N"/>
    <property type="match status" value="1"/>
</dbReference>
<evidence type="ECO:0000259" key="1">
    <source>
        <dbReference type="Pfam" id="PF03731"/>
    </source>
</evidence>
<name>A0ABS8RK78_DATST</name>
<dbReference type="Gene3D" id="3.40.50.410">
    <property type="entry name" value="von Willebrand factor, type A domain"/>
    <property type="match status" value="1"/>
</dbReference>
<organism evidence="2 3">
    <name type="scientific">Datura stramonium</name>
    <name type="common">Jimsonweed</name>
    <name type="synonym">Common thornapple</name>
    <dbReference type="NCBI Taxonomy" id="4076"/>
    <lineage>
        <taxon>Eukaryota</taxon>
        <taxon>Viridiplantae</taxon>
        <taxon>Streptophyta</taxon>
        <taxon>Embryophyta</taxon>
        <taxon>Tracheophyta</taxon>
        <taxon>Spermatophyta</taxon>
        <taxon>Magnoliopsida</taxon>
        <taxon>eudicotyledons</taxon>
        <taxon>Gunneridae</taxon>
        <taxon>Pentapetalae</taxon>
        <taxon>asterids</taxon>
        <taxon>lamiids</taxon>
        <taxon>Solanales</taxon>
        <taxon>Solanaceae</taxon>
        <taxon>Solanoideae</taxon>
        <taxon>Datureae</taxon>
        <taxon>Datura</taxon>
    </lineage>
</organism>
<keyword evidence="3" id="KW-1185">Reference proteome</keyword>
<dbReference type="InterPro" id="IPR036465">
    <property type="entry name" value="vWFA_dom_sf"/>
</dbReference>
<gene>
    <name evidence="2" type="primary">KU80</name>
    <name evidence="2" type="ORF">HAX54_026311</name>
</gene>
<evidence type="ECO:0000313" key="2">
    <source>
        <dbReference type="EMBL" id="MCD7447192.1"/>
    </source>
</evidence>
<keyword evidence="2" id="KW-0347">Helicase</keyword>
<reference evidence="2 3" key="1">
    <citation type="journal article" date="2021" name="BMC Genomics">
        <title>Datura genome reveals duplications of psychoactive alkaloid biosynthetic genes and high mutation rate following tissue culture.</title>
        <authorList>
            <person name="Rajewski A."/>
            <person name="Carter-House D."/>
            <person name="Stajich J."/>
            <person name="Litt A."/>
        </authorList>
    </citation>
    <scope>NUCLEOTIDE SEQUENCE [LARGE SCALE GENOMIC DNA]</scope>
    <source>
        <strain evidence="2">AR-01</strain>
    </source>
</reference>
<comment type="caution">
    <text evidence="2">The sequence shown here is derived from an EMBL/GenBank/DDBJ whole genome shotgun (WGS) entry which is preliminary data.</text>
</comment>
<dbReference type="GO" id="GO:0004386">
    <property type="term" value="F:helicase activity"/>
    <property type="evidence" value="ECO:0007669"/>
    <property type="project" value="UniProtKB-KW"/>
</dbReference>
<proteinExistence type="predicted"/>
<protein>
    <submittedName>
        <fullName evidence="2">ATP-dependent DNA helicase II subunit 2</fullName>
    </submittedName>
</protein>
<accession>A0ABS8RK78</accession>
<dbReference type="PANTHER" id="PTHR12604:SF4">
    <property type="entry name" value="X-RAY REPAIR CROSS-COMPLEMENTING PROTEIN 5"/>
    <property type="match status" value="1"/>
</dbReference>
<keyword evidence="2" id="KW-0547">Nucleotide-binding</keyword>
<evidence type="ECO:0000313" key="3">
    <source>
        <dbReference type="Proteomes" id="UP000823775"/>
    </source>
</evidence>
<dbReference type="SUPFAM" id="SSF53300">
    <property type="entry name" value="vWA-like"/>
    <property type="match status" value="1"/>
</dbReference>
<sequence>MARNKEAVVLVLDVGPSMHSVLPEIEKVCSLMIQKKLVFSKYDEVGFVLFGTADTKNELTEEVGGYEHVTVLRNIKVVDEDLVDALQNLPRGSVPGDCILYNYWVVIVRTSTAVNT</sequence>
<keyword evidence="2" id="KW-0067">ATP-binding</keyword>
<dbReference type="EMBL" id="JACEIK010000032">
    <property type="protein sequence ID" value="MCD7447192.1"/>
    <property type="molecule type" value="Genomic_DNA"/>
</dbReference>